<gene>
    <name evidence="1" type="ORF">RND81_02G159800</name>
</gene>
<accession>A0AAW1MUP9</accession>
<dbReference type="AlphaFoldDB" id="A0AAW1MUP9"/>
<evidence type="ECO:0000313" key="1">
    <source>
        <dbReference type="EMBL" id="KAK9749924.1"/>
    </source>
</evidence>
<name>A0AAW1MUP9_SAPOF</name>
<organism evidence="1 2">
    <name type="scientific">Saponaria officinalis</name>
    <name type="common">Common soapwort</name>
    <name type="synonym">Lychnis saponaria</name>
    <dbReference type="NCBI Taxonomy" id="3572"/>
    <lineage>
        <taxon>Eukaryota</taxon>
        <taxon>Viridiplantae</taxon>
        <taxon>Streptophyta</taxon>
        <taxon>Embryophyta</taxon>
        <taxon>Tracheophyta</taxon>
        <taxon>Spermatophyta</taxon>
        <taxon>Magnoliopsida</taxon>
        <taxon>eudicotyledons</taxon>
        <taxon>Gunneridae</taxon>
        <taxon>Pentapetalae</taxon>
        <taxon>Caryophyllales</taxon>
        <taxon>Caryophyllaceae</taxon>
        <taxon>Caryophylleae</taxon>
        <taxon>Saponaria</taxon>
    </lineage>
</organism>
<protein>
    <submittedName>
        <fullName evidence="1">Uncharacterized protein</fullName>
    </submittedName>
</protein>
<sequence>MTATVLFLSSLLKKTLDLTLSFDPLSSFHSLLSKNSNHYQQSTVTYAITVLRLSPLLVRFTWPPLDILVGGPLCSVVRQAHNIISATAHCTSPSALTIIFILWSILLPSLPCSVTA</sequence>
<keyword evidence="2" id="KW-1185">Reference proteome</keyword>
<comment type="caution">
    <text evidence="1">The sequence shown here is derived from an EMBL/GenBank/DDBJ whole genome shotgun (WGS) entry which is preliminary data.</text>
</comment>
<dbReference type="Proteomes" id="UP001443914">
    <property type="component" value="Unassembled WGS sequence"/>
</dbReference>
<proteinExistence type="predicted"/>
<evidence type="ECO:0000313" key="2">
    <source>
        <dbReference type="Proteomes" id="UP001443914"/>
    </source>
</evidence>
<dbReference type="EMBL" id="JBDFQZ010000002">
    <property type="protein sequence ID" value="KAK9749924.1"/>
    <property type="molecule type" value="Genomic_DNA"/>
</dbReference>
<reference evidence="1" key="1">
    <citation type="submission" date="2024-03" db="EMBL/GenBank/DDBJ databases">
        <title>WGS assembly of Saponaria officinalis var. Norfolk2.</title>
        <authorList>
            <person name="Jenkins J."/>
            <person name="Shu S."/>
            <person name="Grimwood J."/>
            <person name="Barry K."/>
            <person name="Goodstein D."/>
            <person name="Schmutz J."/>
            <person name="Leebens-Mack J."/>
            <person name="Osbourn A."/>
        </authorList>
    </citation>
    <scope>NUCLEOTIDE SEQUENCE [LARGE SCALE GENOMIC DNA]</scope>
    <source>
        <strain evidence="1">JIC</strain>
    </source>
</reference>